<protein>
    <submittedName>
        <fullName evidence="2">Uncharacterized protein</fullName>
    </submittedName>
</protein>
<evidence type="ECO:0000313" key="2">
    <source>
        <dbReference type="EMBL" id="CAF4103931.1"/>
    </source>
</evidence>
<keyword evidence="3" id="KW-1185">Reference proteome</keyword>
<evidence type="ECO:0000313" key="3">
    <source>
        <dbReference type="Proteomes" id="UP000663866"/>
    </source>
</evidence>
<dbReference type="EMBL" id="CAJOBG010004283">
    <property type="protein sequence ID" value="CAF4103931.1"/>
    <property type="molecule type" value="Genomic_DNA"/>
</dbReference>
<gene>
    <name evidence="2" type="ORF">OVN521_LOCUS21042</name>
</gene>
<name>A0A819UZT3_9BILA</name>
<feature type="compositionally biased region" description="Acidic residues" evidence="1">
    <location>
        <begin position="28"/>
        <end position="38"/>
    </location>
</feature>
<evidence type="ECO:0000256" key="1">
    <source>
        <dbReference type="SAM" id="MobiDB-lite"/>
    </source>
</evidence>
<reference evidence="2" key="1">
    <citation type="submission" date="2021-02" db="EMBL/GenBank/DDBJ databases">
        <authorList>
            <person name="Nowell W R."/>
        </authorList>
    </citation>
    <scope>NUCLEOTIDE SEQUENCE</scope>
</reference>
<feature type="region of interest" description="Disordered" evidence="1">
    <location>
        <begin position="26"/>
        <end position="47"/>
    </location>
</feature>
<dbReference type="Proteomes" id="UP000663866">
    <property type="component" value="Unassembled WGS sequence"/>
</dbReference>
<accession>A0A819UZT3</accession>
<dbReference type="AlphaFoldDB" id="A0A819UZT3"/>
<comment type="caution">
    <text evidence="2">The sequence shown here is derived from an EMBL/GenBank/DDBJ whole genome shotgun (WGS) entry which is preliminary data.</text>
</comment>
<proteinExistence type="predicted"/>
<sequence>MSISITEKEILCDNPCAPIVKFSGSINLDDDDEEDMSDDQTSSNINHDNLLDTSLDYLLTQCTQNWMKQ</sequence>
<organism evidence="2 3">
    <name type="scientific">Rotaria magnacalcarata</name>
    <dbReference type="NCBI Taxonomy" id="392030"/>
    <lineage>
        <taxon>Eukaryota</taxon>
        <taxon>Metazoa</taxon>
        <taxon>Spiralia</taxon>
        <taxon>Gnathifera</taxon>
        <taxon>Rotifera</taxon>
        <taxon>Eurotatoria</taxon>
        <taxon>Bdelloidea</taxon>
        <taxon>Philodinida</taxon>
        <taxon>Philodinidae</taxon>
        <taxon>Rotaria</taxon>
    </lineage>
</organism>